<evidence type="ECO:0000256" key="1">
    <source>
        <dbReference type="ARBA" id="ARBA00022553"/>
    </source>
</evidence>
<dbReference type="GO" id="GO:0016301">
    <property type="term" value="F:kinase activity"/>
    <property type="evidence" value="ECO:0007669"/>
    <property type="project" value="UniProtKB-KW"/>
</dbReference>
<gene>
    <name evidence="3" type="ORF">JCM14722_11610</name>
</gene>
<evidence type="ECO:0000313" key="3">
    <source>
        <dbReference type="EMBL" id="BDQ33619.1"/>
    </source>
</evidence>
<dbReference type="SMART" id="SM00387">
    <property type="entry name" value="HATPase_c"/>
    <property type="match status" value="1"/>
</dbReference>
<protein>
    <submittedName>
        <fullName evidence="3">Sensor histidine kinase</fullName>
    </submittedName>
</protein>
<keyword evidence="1" id="KW-0597">Phosphoprotein</keyword>
<keyword evidence="4" id="KW-1185">Reference proteome</keyword>
<feature type="domain" description="Histidine kinase" evidence="2">
    <location>
        <begin position="172"/>
        <end position="378"/>
    </location>
</feature>
<name>A0ABN6RRL5_9BACT</name>
<dbReference type="InterPro" id="IPR005467">
    <property type="entry name" value="His_kinase_dom"/>
</dbReference>
<dbReference type="EMBL" id="AP026708">
    <property type="protein sequence ID" value="BDQ33619.1"/>
    <property type="molecule type" value="Genomic_DNA"/>
</dbReference>
<evidence type="ECO:0000313" key="4">
    <source>
        <dbReference type="Proteomes" id="UP001061361"/>
    </source>
</evidence>
<accession>A0ABN6RRL5</accession>
<dbReference type="Proteomes" id="UP001061361">
    <property type="component" value="Chromosome"/>
</dbReference>
<dbReference type="InterPro" id="IPR036890">
    <property type="entry name" value="HATPase_C_sf"/>
</dbReference>
<organism evidence="3 4">
    <name type="scientific">Pseudodesulfovibrio portus</name>
    <dbReference type="NCBI Taxonomy" id="231439"/>
    <lineage>
        <taxon>Bacteria</taxon>
        <taxon>Pseudomonadati</taxon>
        <taxon>Thermodesulfobacteriota</taxon>
        <taxon>Desulfovibrionia</taxon>
        <taxon>Desulfovibrionales</taxon>
        <taxon>Desulfovibrionaceae</taxon>
    </lineage>
</organism>
<dbReference type="SUPFAM" id="SSF55874">
    <property type="entry name" value="ATPase domain of HSP90 chaperone/DNA topoisomerase II/histidine kinase"/>
    <property type="match status" value="1"/>
</dbReference>
<dbReference type="PANTHER" id="PTHR43547:SF2">
    <property type="entry name" value="HYBRID SIGNAL TRANSDUCTION HISTIDINE KINASE C"/>
    <property type="match status" value="1"/>
</dbReference>
<proteinExistence type="predicted"/>
<evidence type="ECO:0000259" key="2">
    <source>
        <dbReference type="PROSITE" id="PS50109"/>
    </source>
</evidence>
<keyword evidence="3" id="KW-0808">Transferase</keyword>
<dbReference type="Gene3D" id="3.30.565.10">
    <property type="entry name" value="Histidine kinase-like ATPase, C-terminal domain"/>
    <property type="match status" value="1"/>
</dbReference>
<dbReference type="InterPro" id="IPR003594">
    <property type="entry name" value="HATPase_dom"/>
</dbReference>
<dbReference type="PANTHER" id="PTHR43547">
    <property type="entry name" value="TWO-COMPONENT HISTIDINE KINASE"/>
    <property type="match status" value="1"/>
</dbReference>
<reference evidence="3" key="1">
    <citation type="submission" date="2022-08" db="EMBL/GenBank/DDBJ databases">
        <title>Genome Sequence of the sulphate-reducing bacterium, Pseudodesulfovibrio portus JCM14722.</title>
        <authorList>
            <person name="Kondo R."/>
            <person name="Kataoka T."/>
        </authorList>
    </citation>
    <scope>NUCLEOTIDE SEQUENCE</scope>
    <source>
        <strain evidence="3">JCM 14722</strain>
    </source>
</reference>
<sequence>MQTTGHDLPTRFASPERLPVAAVKAEARHLRNEPLINWFDAMPIPMVVINDHRQILFSNEAFCAVSLKTECTDVLGLRPGEALDCIHAHVMEAGCGCSDFCSACGAAIAIIKSLEGTADCKECRMMRLEQGAEVPLDLQIFTRPVDLNGSSLTAIFALDVSHEKRLAYLNRTFYHTLVNGVGGISALVDLMDPDADNGSLLELLEDASLRTLRKILYHRDIETAEQGRLAVDMEAIDSDEFLRSMVKEECRLRNTQHSCAEVDVSCGEMWADRRILGHVLGNMLENALEAREESPGRITLACTRLDDGRVVISMRNPGAVPPNIRKQMFKRYVSTKSQDRGLGTYVMKLFTERYLGGEVAFSSENGETTFTVTLPAPPK</sequence>
<dbReference type="PROSITE" id="PS50109">
    <property type="entry name" value="HIS_KIN"/>
    <property type="match status" value="1"/>
</dbReference>
<dbReference type="Pfam" id="PF02518">
    <property type="entry name" value="HATPase_c"/>
    <property type="match status" value="1"/>
</dbReference>
<keyword evidence="3" id="KW-0418">Kinase</keyword>
<dbReference type="RefSeq" id="WP_264983683.1">
    <property type="nucleotide sequence ID" value="NZ_AP026708.1"/>
</dbReference>